<dbReference type="Pfam" id="PF01674">
    <property type="entry name" value="Lipase_2"/>
    <property type="match status" value="1"/>
</dbReference>
<evidence type="ECO:0000313" key="3">
    <source>
        <dbReference type="Proteomes" id="UP001564626"/>
    </source>
</evidence>
<dbReference type="SUPFAM" id="SSF53474">
    <property type="entry name" value="alpha/beta-Hydrolases"/>
    <property type="match status" value="1"/>
</dbReference>
<dbReference type="InterPro" id="IPR002918">
    <property type="entry name" value="Lipase_EstA/Esterase_EstB"/>
</dbReference>
<dbReference type="Proteomes" id="UP001564626">
    <property type="component" value="Unassembled WGS sequence"/>
</dbReference>
<organism evidence="2 3">
    <name type="scientific">Saccharopolyspora cebuensis</name>
    <dbReference type="NCBI Taxonomy" id="418759"/>
    <lineage>
        <taxon>Bacteria</taxon>
        <taxon>Bacillati</taxon>
        <taxon>Actinomycetota</taxon>
        <taxon>Actinomycetes</taxon>
        <taxon>Pseudonocardiales</taxon>
        <taxon>Pseudonocardiaceae</taxon>
        <taxon>Saccharopolyspora</taxon>
    </lineage>
</organism>
<keyword evidence="3" id="KW-1185">Reference proteome</keyword>
<dbReference type="EMBL" id="JBGEHV010000005">
    <property type="protein sequence ID" value="MEY8038652.1"/>
    <property type="molecule type" value="Genomic_DNA"/>
</dbReference>
<evidence type="ECO:0000313" key="2">
    <source>
        <dbReference type="EMBL" id="MEY8038652.1"/>
    </source>
</evidence>
<accession>A0ABV4CEZ0</accession>
<dbReference type="Gene3D" id="3.40.50.1820">
    <property type="entry name" value="alpha/beta hydrolase"/>
    <property type="match status" value="1"/>
</dbReference>
<feature type="chain" id="PRO_5046632954" evidence="1">
    <location>
        <begin position="26"/>
        <end position="221"/>
    </location>
</feature>
<feature type="signal peptide" evidence="1">
    <location>
        <begin position="1"/>
        <end position="25"/>
    </location>
</feature>
<proteinExistence type="predicted"/>
<dbReference type="RefSeq" id="WP_345361982.1">
    <property type="nucleotide sequence ID" value="NZ_BAABII010000006.1"/>
</dbReference>
<keyword evidence="1" id="KW-0732">Signal</keyword>
<sequence>MRRLFGVLLAALAMVVVGPPLVAGAAGSHPVVFVHGYTGSASNWAFAEAQFRLNGYDSADLHPFEYDWSQSNETSAAELGAFIDQVRAETGADQVDIVNHSMGGLVTRWYMKELGGVENVAHWASLAGANQGTTFASACLQYASCREMMPNSPFEVRLNSGDQTPGDAAYATWYSPCDGIIVPYTNTRVEGADNNLVACETHIAFLTDATILGEVIDFFES</sequence>
<dbReference type="PANTHER" id="PTHR32015">
    <property type="entry name" value="FASTING INDUCED LIPASE"/>
    <property type="match status" value="1"/>
</dbReference>
<comment type="caution">
    <text evidence="2">The sequence shown here is derived from an EMBL/GenBank/DDBJ whole genome shotgun (WGS) entry which is preliminary data.</text>
</comment>
<protein>
    <submittedName>
        <fullName evidence="2">Triacylglycerol lipase</fullName>
    </submittedName>
</protein>
<reference evidence="2 3" key="1">
    <citation type="submission" date="2024-08" db="EMBL/GenBank/DDBJ databases">
        <title>Genome mining of Saccharopolyspora cebuensis PGLac3 from Nigerian medicinal plant.</title>
        <authorList>
            <person name="Ezeobiora C.E."/>
            <person name="Igbokwe N.H."/>
            <person name="Amin D.H."/>
            <person name="Mendie U.E."/>
        </authorList>
    </citation>
    <scope>NUCLEOTIDE SEQUENCE [LARGE SCALE GENOMIC DNA]</scope>
    <source>
        <strain evidence="2 3">PGLac3</strain>
    </source>
</reference>
<name>A0ABV4CEZ0_9PSEU</name>
<evidence type="ECO:0000256" key="1">
    <source>
        <dbReference type="SAM" id="SignalP"/>
    </source>
</evidence>
<gene>
    <name evidence="2" type="ORF">AB8O55_04525</name>
</gene>
<dbReference type="InterPro" id="IPR029058">
    <property type="entry name" value="AB_hydrolase_fold"/>
</dbReference>
<dbReference type="PANTHER" id="PTHR32015:SF1">
    <property type="entry name" value="LIPASE"/>
    <property type="match status" value="1"/>
</dbReference>